<sequence length="261" mass="29642">MKKILMIILSLSVFGLVLSVYSVNTLKSSMTQHQKETRTLRNTNRMINSNRKQWDKQIANADVIESNELKNDGEPIASSLEQLQNHSKLVIEGTVYNLQKMNSPKNMAYTKVELHIDKVISGDKDIQGKRIYLAMAGGLVSFDHWYANMSKPKDFNHEILVNIEEAPLPKIGSKIITGVIPNVIDESSEYNDALKQSGFTINNSYAISNQQYNVWIKNPGKKKYVLNNTKVNKRAAKNNDLTKALQKLTDQINKKYNEKGR</sequence>
<gene>
    <name evidence="1" type="ORF">C2R26_07805</name>
</gene>
<evidence type="ECO:0000313" key="1">
    <source>
        <dbReference type="EMBL" id="POH36553.1"/>
    </source>
</evidence>
<name>A0A2P4R5M7_9LACO</name>
<organism evidence="1">
    <name type="scientific">Companilactobacillus formosensis</name>
    <dbReference type="NCBI Taxonomy" id="1617889"/>
    <lineage>
        <taxon>Bacteria</taxon>
        <taxon>Bacillati</taxon>
        <taxon>Bacillota</taxon>
        <taxon>Bacilli</taxon>
        <taxon>Lactobacillales</taxon>
        <taxon>Lactobacillaceae</taxon>
        <taxon>Companilactobacillus</taxon>
    </lineage>
</organism>
<dbReference type="AlphaFoldDB" id="A0A2P4R5M7"/>
<comment type="caution">
    <text evidence="1">The sequence shown here is derived from an EMBL/GenBank/DDBJ whole genome shotgun (WGS) entry which is preliminary data.</text>
</comment>
<proteinExistence type="predicted"/>
<accession>A0A2P4R5M7</accession>
<protein>
    <submittedName>
        <fullName evidence="1">Uncharacterized protein</fullName>
    </submittedName>
</protein>
<dbReference type="EMBL" id="PPWZ01000053">
    <property type="protein sequence ID" value="POH36553.1"/>
    <property type="molecule type" value="Genomic_DNA"/>
</dbReference>
<reference evidence="1" key="1">
    <citation type="submission" date="2018-01" db="EMBL/GenBank/DDBJ databases">
        <title>Genome sequnecing of Lactobacillus formosensis KACC 18721.</title>
        <authorList>
            <person name="Kim S.-J."/>
            <person name="Heo J."/>
        </authorList>
    </citation>
    <scope>NUCLEOTIDE SEQUENCE</scope>
    <source>
        <strain evidence="1">KACC 18721</strain>
    </source>
</reference>